<keyword evidence="2" id="KW-0378">Hydrolase</keyword>
<evidence type="ECO:0000256" key="2">
    <source>
        <dbReference type="ARBA" id="ARBA00022801"/>
    </source>
</evidence>
<proteinExistence type="predicted"/>
<feature type="non-terminal residue" evidence="6">
    <location>
        <position position="1"/>
    </location>
</feature>
<dbReference type="Gene3D" id="3.20.190.20">
    <property type="match status" value="2"/>
</dbReference>
<sequence>GVLVRRVEPTSDAKNVLKEGDVIVSFDDLRVGCEGTVPFRSNERIAFHYLISQKFAGDTAELGIIRAGTSMKVKVILNPRVNLVPFHIDEGQPSYLIIAGLVFTPLSEPYIEEEHEDTIGLKLLAKARYSFPKFKGEQIVILSQVIKFNGVRIKNIQHLAHLIDSCKDKYMCFEFEDCYAAVLLREDVIATTTSLIDDYGIQSERSPDLQEPYVDSLEVEDDQPADQEFGDTPVSNNEVSHDGLFWA</sequence>
<feature type="domain" description="Protease Do-like PDZ" evidence="5">
    <location>
        <begin position="84"/>
        <end position="146"/>
    </location>
</feature>
<feature type="region of interest" description="Disordered" evidence="4">
    <location>
        <begin position="220"/>
        <end position="247"/>
    </location>
</feature>
<dbReference type="STRING" id="57577.A0A2K3L6M6"/>
<evidence type="ECO:0000313" key="6">
    <source>
        <dbReference type="EMBL" id="PNX74191.1"/>
    </source>
</evidence>
<comment type="caution">
    <text evidence="6">The sequence shown here is derived from an EMBL/GenBank/DDBJ whole genome shotgun (WGS) entry which is preliminary data.</text>
</comment>
<evidence type="ECO:0000259" key="5">
    <source>
        <dbReference type="Pfam" id="PF17815"/>
    </source>
</evidence>
<evidence type="ECO:0000256" key="3">
    <source>
        <dbReference type="ARBA" id="ARBA00022825"/>
    </source>
</evidence>
<protein>
    <submittedName>
        <fullName evidence="6">Protease Do-like chloroplastic-like</fullName>
    </submittedName>
</protein>
<keyword evidence="1 6" id="KW-0645">Protease</keyword>
<dbReference type="PANTHER" id="PTHR45980:SF6">
    <property type="entry name" value="PROTEASE DO-LIKE 2, CHLOROPLASTIC"/>
    <property type="match status" value="1"/>
</dbReference>
<dbReference type="InterPro" id="IPR041517">
    <property type="entry name" value="DEGP_PDZ"/>
</dbReference>
<dbReference type="Gene3D" id="2.30.42.10">
    <property type="match status" value="1"/>
</dbReference>
<organism evidence="6 7">
    <name type="scientific">Trifolium pratense</name>
    <name type="common">Red clover</name>
    <dbReference type="NCBI Taxonomy" id="57577"/>
    <lineage>
        <taxon>Eukaryota</taxon>
        <taxon>Viridiplantae</taxon>
        <taxon>Streptophyta</taxon>
        <taxon>Embryophyta</taxon>
        <taxon>Tracheophyta</taxon>
        <taxon>Spermatophyta</taxon>
        <taxon>Magnoliopsida</taxon>
        <taxon>eudicotyledons</taxon>
        <taxon>Gunneridae</taxon>
        <taxon>Pentapetalae</taxon>
        <taxon>rosids</taxon>
        <taxon>fabids</taxon>
        <taxon>Fabales</taxon>
        <taxon>Fabaceae</taxon>
        <taxon>Papilionoideae</taxon>
        <taxon>50 kb inversion clade</taxon>
        <taxon>NPAAA clade</taxon>
        <taxon>Hologalegina</taxon>
        <taxon>IRL clade</taxon>
        <taxon>Trifolieae</taxon>
        <taxon>Trifolium</taxon>
    </lineage>
</organism>
<dbReference type="InterPro" id="IPR036034">
    <property type="entry name" value="PDZ_sf"/>
</dbReference>
<dbReference type="GO" id="GO:0004252">
    <property type="term" value="F:serine-type endopeptidase activity"/>
    <property type="evidence" value="ECO:0007669"/>
    <property type="project" value="TreeGrafter"/>
</dbReference>
<dbReference type="GO" id="GO:0006508">
    <property type="term" value="P:proteolysis"/>
    <property type="evidence" value="ECO:0007669"/>
    <property type="project" value="UniProtKB-KW"/>
</dbReference>
<dbReference type="SUPFAM" id="SSF50156">
    <property type="entry name" value="PDZ domain-like"/>
    <property type="match status" value="1"/>
</dbReference>
<accession>A0A2K3L6M6</accession>
<dbReference type="EMBL" id="ASHM01027155">
    <property type="protein sequence ID" value="PNX74191.1"/>
    <property type="molecule type" value="Genomic_DNA"/>
</dbReference>
<feature type="compositionally biased region" description="Acidic residues" evidence="4">
    <location>
        <begin position="220"/>
        <end position="229"/>
    </location>
</feature>
<reference evidence="6 7" key="2">
    <citation type="journal article" date="2017" name="Front. Plant Sci.">
        <title>Gene Classification and Mining of Molecular Markers Useful in Red Clover (Trifolium pratense) Breeding.</title>
        <authorList>
            <person name="Istvanek J."/>
            <person name="Dluhosova J."/>
            <person name="Dluhos P."/>
            <person name="Patkova L."/>
            <person name="Nedelnik J."/>
            <person name="Repkova J."/>
        </authorList>
    </citation>
    <scope>NUCLEOTIDE SEQUENCE [LARGE SCALE GENOMIC DNA]</scope>
    <source>
        <strain evidence="7">cv. Tatra</strain>
        <tissue evidence="6">Young leaves</tissue>
    </source>
</reference>
<dbReference type="InterPro" id="IPR046449">
    <property type="entry name" value="DEGP_PDZ_sf"/>
</dbReference>
<evidence type="ECO:0000256" key="1">
    <source>
        <dbReference type="ARBA" id="ARBA00022670"/>
    </source>
</evidence>
<reference evidence="6 7" key="1">
    <citation type="journal article" date="2014" name="Am. J. Bot.">
        <title>Genome assembly and annotation for red clover (Trifolium pratense; Fabaceae).</title>
        <authorList>
            <person name="Istvanek J."/>
            <person name="Jaros M."/>
            <person name="Krenek A."/>
            <person name="Repkova J."/>
        </authorList>
    </citation>
    <scope>NUCLEOTIDE SEQUENCE [LARGE SCALE GENOMIC DNA]</scope>
    <source>
        <strain evidence="7">cv. Tatra</strain>
        <tissue evidence="6">Young leaves</tissue>
    </source>
</reference>
<gene>
    <name evidence="6" type="ORF">L195_g030107</name>
</gene>
<dbReference type="Pfam" id="PF17815">
    <property type="entry name" value="PDZ_3"/>
    <property type="match status" value="1"/>
</dbReference>
<evidence type="ECO:0000313" key="7">
    <source>
        <dbReference type="Proteomes" id="UP000236291"/>
    </source>
</evidence>
<dbReference type="Proteomes" id="UP000236291">
    <property type="component" value="Unassembled WGS sequence"/>
</dbReference>
<keyword evidence="3" id="KW-0720">Serine protease</keyword>
<name>A0A2K3L6M6_TRIPR</name>
<dbReference type="AlphaFoldDB" id="A0A2K3L6M6"/>
<evidence type="ECO:0000256" key="4">
    <source>
        <dbReference type="SAM" id="MobiDB-lite"/>
    </source>
</evidence>
<dbReference type="PANTHER" id="PTHR45980">
    <property type="match status" value="1"/>
</dbReference>